<dbReference type="AlphaFoldDB" id="A0A1V4JGB5"/>
<comment type="caution">
    <text evidence="1">The sequence shown here is derived from an EMBL/GenBank/DDBJ whole genome shotgun (WGS) entry which is preliminary data.</text>
</comment>
<dbReference type="Proteomes" id="UP000190648">
    <property type="component" value="Unassembled WGS sequence"/>
</dbReference>
<evidence type="ECO:0000313" key="1">
    <source>
        <dbReference type="EMBL" id="OPJ71190.1"/>
    </source>
</evidence>
<dbReference type="EMBL" id="LSYS01007721">
    <property type="protein sequence ID" value="OPJ71190.1"/>
    <property type="molecule type" value="Genomic_DNA"/>
</dbReference>
<accession>A0A1V4JGB5</accession>
<organism evidence="1 2">
    <name type="scientific">Patagioenas fasciata monilis</name>
    <dbReference type="NCBI Taxonomy" id="372326"/>
    <lineage>
        <taxon>Eukaryota</taxon>
        <taxon>Metazoa</taxon>
        <taxon>Chordata</taxon>
        <taxon>Craniata</taxon>
        <taxon>Vertebrata</taxon>
        <taxon>Euteleostomi</taxon>
        <taxon>Archelosauria</taxon>
        <taxon>Archosauria</taxon>
        <taxon>Dinosauria</taxon>
        <taxon>Saurischia</taxon>
        <taxon>Theropoda</taxon>
        <taxon>Coelurosauria</taxon>
        <taxon>Aves</taxon>
        <taxon>Neognathae</taxon>
        <taxon>Neoaves</taxon>
        <taxon>Columbimorphae</taxon>
        <taxon>Columbiformes</taxon>
        <taxon>Columbidae</taxon>
        <taxon>Patagioenas</taxon>
    </lineage>
</organism>
<keyword evidence="2" id="KW-1185">Reference proteome</keyword>
<name>A0A1V4JGB5_PATFA</name>
<evidence type="ECO:0000313" key="2">
    <source>
        <dbReference type="Proteomes" id="UP000190648"/>
    </source>
</evidence>
<sequence length="98" mass="11640">MLNFSLVEGAFGLVWQYLDHVIQKYIKIAIRLENTPCIKHTSLHALISVGRKEYKQTKREDTLILEIEDLWRHLTVERQSFSLTPRKLLMNKYKLLTI</sequence>
<gene>
    <name evidence="1" type="ORF">AV530_017445</name>
</gene>
<protein>
    <submittedName>
        <fullName evidence="1">Uncharacterized protein</fullName>
    </submittedName>
</protein>
<proteinExistence type="predicted"/>
<reference evidence="1 2" key="1">
    <citation type="submission" date="2016-02" db="EMBL/GenBank/DDBJ databases">
        <title>Band-tailed pigeon sequencing and assembly.</title>
        <authorList>
            <person name="Soares A.E."/>
            <person name="Novak B.J."/>
            <person name="Rice E.S."/>
            <person name="O'Connell B."/>
            <person name="Chang D."/>
            <person name="Weber S."/>
            <person name="Shapiro B."/>
        </authorList>
    </citation>
    <scope>NUCLEOTIDE SEQUENCE [LARGE SCALE GENOMIC DNA]</scope>
    <source>
        <strain evidence="1">BTP2013</strain>
        <tissue evidence="1">Blood</tissue>
    </source>
</reference>